<protein>
    <submittedName>
        <fullName evidence="7">Pc16g09900 protein</fullName>
    </submittedName>
</protein>
<dbReference type="OrthoDB" id="1535081at2759"/>
<feature type="active site" description="Proton acceptor" evidence="4">
    <location>
        <position position="306"/>
    </location>
</feature>
<dbReference type="PANTHER" id="PTHR43712">
    <property type="entry name" value="PUTATIVE (AFU_ORTHOLOGUE AFUA_4G14580)-RELATED"/>
    <property type="match status" value="1"/>
</dbReference>
<evidence type="ECO:0000256" key="4">
    <source>
        <dbReference type="PIRSR" id="PIRSR005739-1"/>
    </source>
</evidence>
<evidence type="ECO:0000259" key="6">
    <source>
        <dbReference type="Pfam" id="PF08100"/>
    </source>
</evidence>
<keyword evidence="1" id="KW-0489">Methyltransferase</keyword>
<feature type="domain" description="O-methyltransferase dimerisation" evidence="6">
    <location>
        <begin position="61"/>
        <end position="132"/>
    </location>
</feature>
<sequence length="402" mass="45352">MTVQEFSNISGLTTKVVASIDAYKEAKTDKARRDALENATSLVRALENPADAIYKLFASPAVLMAVKTANDLGIFSLLSQMTSFATCGELAARNKADIQLVERIMRVLVCNGFASELGPGQYEPTDLSRQMTERKTIGTMDSLFVDFLPIIQKTPEFFQKSGYKNPGDPKDGPFQHAYNTTGSCWDWLAKNPEALDRFNTFMEGSRDEIPHWSHWFPVQEQLLDGALDNYPLLVDVGGNRGHELIGFKERFPSAAGKLVLEDLPSVIEDIQNLDSDIRRVKHDFFKPQPVKDIIGARAYYFKHILHDWSDENCRVILKHTAAAMERGYSKILIEDYVVPDQNAGVKETLIDMVVMVWCPGIERTRQRWTELLESAGLRIRNFWLPVGYNKGVIEAELEEIVG</sequence>
<accession>B6H8W9</accession>
<dbReference type="EMBL" id="AM920431">
    <property type="protein sequence ID" value="CAP93660.1"/>
    <property type="molecule type" value="Genomic_DNA"/>
</dbReference>
<dbReference type="GO" id="GO:0046983">
    <property type="term" value="F:protein dimerization activity"/>
    <property type="evidence" value="ECO:0007669"/>
    <property type="project" value="InterPro"/>
</dbReference>
<dbReference type="Proteomes" id="UP000000724">
    <property type="component" value="Contig Pc00c16"/>
</dbReference>
<dbReference type="InterPro" id="IPR016461">
    <property type="entry name" value="COMT-like"/>
</dbReference>
<dbReference type="InterPro" id="IPR036388">
    <property type="entry name" value="WH-like_DNA-bd_sf"/>
</dbReference>
<dbReference type="eggNOG" id="KOG3178">
    <property type="taxonomic scope" value="Eukaryota"/>
</dbReference>
<dbReference type="AlphaFoldDB" id="B6H8W9"/>
<dbReference type="InterPro" id="IPR029063">
    <property type="entry name" value="SAM-dependent_MTases_sf"/>
</dbReference>
<dbReference type="Pfam" id="PF08100">
    <property type="entry name" value="Dimerisation"/>
    <property type="match status" value="1"/>
</dbReference>
<evidence type="ECO:0000256" key="2">
    <source>
        <dbReference type="ARBA" id="ARBA00022679"/>
    </source>
</evidence>
<dbReference type="InterPro" id="IPR036390">
    <property type="entry name" value="WH_DNA-bd_sf"/>
</dbReference>
<dbReference type="Gene3D" id="1.10.10.10">
    <property type="entry name" value="Winged helix-like DNA-binding domain superfamily/Winged helix DNA-binding domain"/>
    <property type="match status" value="1"/>
</dbReference>
<dbReference type="OMA" id="CPGIERT"/>
<reference evidence="7 8" key="1">
    <citation type="journal article" date="2008" name="Nat. Biotechnol.">
        <title>Genome sequencing and analysis of the filamentous fungus Penicillium chrysogenum.</title>
        <authorList>
            <person name="van den Berg M.A."/>
            <person name="Albang R."/>
            <person name="Albermann K."/>
            <person name="Badger J.H."/>
            <person name="Daran J.-M."/>
            <person name="Driessen A.J.M."/>
            <person name="Garcia-Estrada C."/>
            <person name="Fedorova N.D."/>
            <person name="Harris D.M."/>
            <person name="Heijne W.H.M."/>
            <person name="Joardar V.S."/>
            <person name="Kiel J.A.K.W."/>
            <person name="Kovalchuk A."/>
            <person name="Martin J.F."/>
            <person name="Nierman W.C."/>
            <person name="Nijland J.G."/>
            <person name="Pronk J.T."/>
            <person name="Roubos J.A."/>
            <person name="van der Klei I.J."/>
            <person name="van Peij N.N.M.E."/>
            <person name="Veenhuis M."/>
            <person name="von Doehren H."/>
            <person name="Wagner C."/>
            <person name="Wortman J.R."/>
            <person name="Bovenberg R.A.L."/>
        </authorList>
    </citation>
    <scope>NUCLEOTIDE SEQUENCE [LARGE SCALE GENOMIC DNA]</scope>
    <source>
        <strain evidence="8">ATCC 28089 / DSM 1075 / NRRL 1951 / Wisconsin 54-1255</strain>
    </source>
</reference>
<keyword evidence="2" id="KW-0808">Transferase</keyword>
<dbReference type="GO" id="GO:0032259">
    <property type="term" value="P:methylation"/>
    <property type="evidence" value="ECO:0007669"/>
    <property type="project" value="UniProtKB-KW"/>
</dbReference>
<evidence type="ECO:0000259" key="5">
    <source>
        <dbReference type="Pfam" id="PF00891"/>
    </source>
</evidence>
<dbReference type="GO" id="GO:0008171">
    <property type="term" value="F:O-methyltransferase activity"/>
    <property type="evidence" value="ECO:0007669"/>
    <property type="project" value="InterPro"/>
</dbReference>
<dbReference type="InterPro" id="IPR012967">
    <property type="entry name" value="COMT_dimerisation"/>
</dbReference>
<dbReference type="PIRSF" id="PIRSF005739">
    <property type="entry name" value="O-mtase"/>
    <property type="match status" value="1"/>
</dbReference>
<gene>
    <name evidence="7" type="ORF">Pc16g09900</name>
    <name evidence="7" type="ORF">PCH_Pc16g09900</name>
</gene>
<dbReference type="HOGENOM" id="CLU_005533_5_0_1"/>
<evidence type="ECO:0000256" key="1">
    <source>
        <dbReference type="ARBA" id="ARBA00022603"/>
    </source>
</evidence>
<evidence type="ECO:0000256" key="3">
    <source>
        <dbReference type="ARBA" id="ARBA00022691"/>
    </source>
</evidence>
<dbReference type="PROSITE" id="PS51683">
    <property type="entry name" value="SAM_OMT_II"/>
    <property type="match status" value="1"/>
</dbReference>
<dbReference type="Pfam" id="PF00891">
    <property type="entry name" value="Methyltransf_2"/>
    <property type="match status" value="1"/>
</dbReference>
<dbReference type="Gene3D" id="3.40.50.150">
    <property type="entry name" value="Vaccinia Virus protein VP39"/>
    <property type="match status" value="1"/>
</dbReference>
<evidence type="ECO:0000313" key="7">
    <source>
        <dbReference type="EMBL" id="CAP93660.1"/>
    </source>
</evidence>
<proteinExistence type="predicted"/>
<keyword evidence="3" id="KW-0949">S-adenosyl-L-methionine</keyword>
<evidence type="ECO:0000313" key="8">
    <source>
        <dbReference type="Proteomes" id="UP000000724"/>
    </source>
</evidence>
<dbReference type="GO" id="GO:0044550">
    <property type="term" value="P:secondary metabolite biosynthetic process"/>
    <property type="evidence" value="ECO:0007669"/>
    <property type="project" value="UniProtKB-ARBA"/>
</dbReference>
<dbReference type="BioCyc" id="PCHR:PC16G09900-MONOMER"/>
<organism evidence="7 8">
    <name type="scientific">Penicillium rubens (strain ATCC 28089 / DSM 1075 / NRRL 1951 / Wisconsin 54-1255)</name>
    <name type="common">Penicillium chrysogenum</name>
    <dbReference type="NCBI Taxonomy" id="500485"/>
    <lineage>
        <taxon>Eukaryota</taxon>
        <taxon>Fungi</taxon>
        <taxon>Dikarya</taxon>
        <taxon>Ascomycota</taxon>
        <taxon>Pezizomycotina</taxon>
        <taxon>Eurotiomycetes</taxon>
        <taxon>Eurotiomycetidae</taxon>
        <taxon>Eurotiales</taxon>
        <taxon>Aspergillaceae</taxon>
        <taxon>Penicillium</taxon>
        <taxon>Penicillium chrysogenum species complex</taxon>
    </lineage>
</organism>
<keyword evidence="8" id="KW-1185">Reference proteome</keyword>
<dbReference type="SUPFAM" id="SSF46785">
    <property type="entry name" value="Winged helix' DNA-binding domain"/>
    <property type="match status" value="1"/>
</dbReference>
<name>B6H8W9_PENRW</name>
<dbReference type="SUPFAM" id="SSF53335">
    <property type="entry name" value="S-adenosyl-L-methionine-dependent methyltransferases"/>
    <property type="match status" value="1"/>
</dbReference>
<feature type="domain" description="O-methyltransferase C-terminal" evidence="5">
    <location>
        <begin position="173"/>
        <end position="377"/>
    </location>
</feature>
<dbReference type="PANTHER" id="PTHR43712:SF1">
    <property type="entry name" value="HYPOTHETICAL O-METHYLTRANSFERASE (EUROFUNG)-RELATED"/>
    <property type="match status" value="1"/>
</dbReference>
<dbReference type="InterPro" id="IPR001077">
    <property type="entry name" value="COMT_C"/>
</dbReference>
<dbReference type="VEuPathDB" id="FungiDB:PCH_Pc16g09900"/>